<feature type="transmembrane region" description="Helical" evidence="1">
    <location>
        <begin position="6"/>
        <end position="26"/>
    </location>
</feature>
<feature type="transmembrane region" description="Helical" evidence="1">
    <location>
        <begin position="53"/>
        <end position="72"/>
    </location>
</feature>
<dbReference type="RefSeq" id="WP_255866232.1">
    <property type="nucleotide sequence ID" value="NZ_CP104263.1"/>
</dbReference>
<dbReference type="Proteomes" id="UP001206924">
    <property type="component" value="Unassembled WGS sequence"/>
</dbReference>
<gene>
    <name evidence="2" type="ORF">NNX28_14335</name>
</gene>
<evidence type="ECO:0000256" key="1">
    <source>
        <dbReference type="SAM" id="Phobius"/>
    </source>
</evidence>
<organism evidence="2 3">
    <name type="scientific">Arthrobacter jinronghuae</name>
    <dbReference type="NCBI Taxonomy" id="2964609"/>
    <lineage>
        <taxon>Bacteria</taxon>
        <taxon>Bacillati</taxon>
        <taxon>Actinomycetota</taxon>
        <taxon>Actinomycetes</taxon>
        <taxon>Micrococcales</taxon>
        <taxon>Micrococcaceae</taxon>
        <taxon>Arthrobacter</taxon>
    </lineage>
</organism>
<dbReference type="Pfam" id="PF26606">
    <property type="entry name" value="SCO4848"/>
    <property type="match status" value="1"/>
</dbReference>
<dbReference type="NCBIfam" id="NF046117">
    <property type="entry name" value="SCO4848_fam"/>
    <property type="match status" value="1"/>
</dbReference>
<keyword evidence="1" id="KW-0472">Membrane</keyword>
<comment type="caution">
    <text evidence="2">The sequence shown here is derived from an EMBL/GenBank/DDBJ whole genome shotgun (WGS) entry which is preliminary data.</text>
</comment>
<sequence length="73" mass="7913">MVLSTPLALVLVIAGLWSLIVWPPYLRDVLKSPEARDDKGAPTRYMTTNLMKISTAMVFGLATLVIGVRGLIG</sequence>
<evidence type="ECO:0000313" key="2">
    <source>
        <dbReference type="EMBL" id="MCQ1951098.1"/>
    </source>
</evidence>
<name>A0ABT1NTP2_9MICC</name>
<reference evidence="2 3" key="1">
    <citation type="submission" date="2022-07" db="EMBL/GenBank/DDBJ databases">
        <title>Novel species in genus Arthrobacter.</title>
        <authorList>
            <person name="Liu Y."/>
        </authorList>
    </citation>
    <scope>NUCLEOTIDE SEQUENCE [LARGE SCALE GENOMIC DNA]</scope>
    <source>
        <strain evidence="3">zg-Y859</strain>
    </source>
</reference>
<keyword evidence="1" id="KW-0812">Transmembrane</keyword>
<proteinExistence type="predicted"/>
<accession>A0ABT1NTP2</accession>
<protein>
    <recommendedName>
        <fullName evidence="4">Integral membrane protein</fullName>
    </recommendedName>
</protein>
<dbReference type="EMBL" id="JANFLP010000014">
    <property type="protein sequence ID" value="MCQ1951098.1"/>
    <property type="molecule type" value="Genomic_DNA"/>
</dbReference>
<evidence type="ECO:0000313" key="3">
    <source>
        <dbReference type="Proteomes" id="UP001206924"/>
    </source>
</evidence>
<keyword evidence="3" id="KW-1185">Reference proteome</keyword>
<evidence type="ECO:0008006" key="4">
    <source>
        <dbReference type="Google" id="ProtNLM"/>
    </source>
</evidence>
<dbReference type="InterPro" id="IPR058061">
    <property type="entry name" value="SCO4848-like"/>
</dbReference>
<keyword evidence="1" id="KW-1133">Transmembrane helix</keyword>